<organism evidence="8 9">
    <name type="scientific">Tersicoccus solisilvae</name>
    <dbReference type="NCBI Taxonomy" id="1882339"/>
    <lineage>
        <taxon>Bacteria</taxon>
        <taxon>Bacillati</taxon>
        <taxon>Actinomycetota</taxon>
        <taxon>Actinomycetes</taxon>
        <taxon>Micrococcales</taxon>
        <taxon>Micrococcaceae</taxon>
        <taxon>Tersicoccus</taxon>
    </lineage>
</organism>
<dbReference type="PIRSF" id="PIRSF006060">
    <property type="entry name" value="AA_transporter"/>
    <property type="match status" value="1"/>
</dbReference>
<feature type="transmembrane region" description="Helical" evidence="6">
    <location>
        <begin position="228"/>
        <end position="249"/>
    </location>
</feature>
<keyword evidence="3 6" id="KW-1133">Transmembrane helix</keyword>
<reference evidence="9" key="1">
    <citation type="journal article" date="2019" name="Int. J. Syst. Evol. Microbiol.">
        <title>The Global Catalogue of Microorganisms (GCM) 10K type strain sequencing project: providing services to taxonomists for standard genome sequencing and annotation.</title>
        <authorList>
            <consortium name="The Broad Institute Genomics Platform"/>
            <consortium name="The Broad Institute Genome Sequencing Center for Infectious Disease"/>
            <person name="Wu L."/>
            <person name="Ma J."/>
        </authorList>
    </citation>
    <scope>NUCLEOTIDE SEQUENCE [LARGE SCALE GENOMIC DNA]</scope>
    <source>
        <strain evidence="9">CGMCC 1.15480</strain>
    </source>
</reference>
<evidence type="ECO:0000256" key="5">
    <source>
        <dbReference type="SAM" id="MobiDB-lite"/>
    </source>
</evidence>
<dbReference type="PANTHER" id="PTHR42770">
    <property type="entry name" value="AMINO ACID TRANSPORTER-RELATED"/>
    <property type="match status" value="1"/>
</dbReference>
<dbReference type="Gene3D" id="1.20.1740.10">
    <property type="entry name" value="Amino acid/polyamine transporter I"/>
    <property type="match status" value="1"/>
</dbReference>
<proteinExistence type="predicted"/>
<accession>A0ABQ1PPY0</accession>
<dbReference type="RefSeq" id="WP_188669192.1">
    <property type="nucleotide sequence ID" value="NZ_BMJI01000032.1"/>
</dbReference>
<comment type="caution">
    <text evidence="8">The sequence shown here is derived from an EMBL/GenBank/DDBJ whole genome shotgun (WGS) entry which is preliminary data.</text>
</comment>
<sequence length="455" mass="47623">MTTAPTLTPRLTLASVVTFGVAYMSPAIVMLTFGVIASASGGATPSAYVVATLAMSLTALSYGKMSRIFPASGSAYTYASRMIGPRTGFLAGWAILLDYFFLPMVAWLIQSVYLNAQFPIVPVWGWLVINVAVTTLINVLGIVLADRVNKTLMTLTALGIAAFVVMCLRHLGAHAPDSVIAPVWNSGTSLAAVSAGAAIAAYSFLGFDAVSTLSEETIDPGRTIPRGILLTVLAGGVIFVGVSFVMQLVHPGGAFEDPSTASYTMSVLVGGQIFADVVNIVVIVGGFASGLAIQASTSRLMFVMGRDGVLPRRFFGRLHPRLKTPVLNLLLVGVAAMLAVNLAVDTATSFINFGAFLTFATVNGCVIVHFVRQYRAGTRLPVLGFVVLPALGALVDLYLLTQLGPLAIALGVGWLVLGTVYLAVLTRGFRKAPPSVDMDRSARTDEGTAEAVVGA</sequence>
<feature type="transmembrane region" description="Helical" evidence="6">
    <location>
        <begin position="406"/>
        <end position="425"/>
    </location>
</feature>
<evidence type="ECO:0000256" key="3">
    <source>
        <dbReference type="ARBA" id="ARBA00022989"/>
    </source>
</evidence>
<feature type="transmembrane region" description="Helical" evidence="6">
    <location>
        <begin position="152"/>
        <end position="171"/>
    </location>
</feature>
<feature type="transmembrane region" description="Helical" evidence="6">
    <location>
        <begin position="350"/>
        <end position="370"/>
    </location>
</feature>
<dbReference type="InterPro" id="IPR050367">
    <property type="entry name" value="APC_superfamily"/>
</dbReference>
<dbReference type="PANTHER" id="PTHR42770:SF8">
    <property type="entry name" value="PUTRESCINE IMPORTER PUUP"/>
    <property type="match status" value="1"/>
</dbReference>
<gene>
    <name evidence="8" type="ORF">GCM10011512_29440</name>
</gene>
<evidence type="ECO:0000256" key="4">
    <source>
        <dbReference type="ARBA" id="ARBA00023136"/>
    </source>
</evidence>
<comment type="subcellular location">
    <subcellularLocation>
        <location evidence="1">Membrane</location>
        <topology evidence="1">Multi-pass membrane protein</topology>
    </subcellularLocation>
</comment>
<protein>
    <submittedName>
        <fullName evidence="8">Amino acid permease</fullName>
    </submittedName>
</protein>
<feature type="transmembrane region" description="Helical" evidence="6">
    <location>
        <begin position="326"/>
        <end position="344"/>
    </location>
</feature>
<evidence type="ECO:0000256" key="2">
    <source>
        <dbReference type="ARBA" id="ARBA00022692"/>
    </source>
</evidence>
<evidence type="ECO:0000313" key="8">
    <source>
        <dbReference type="EMBL" id="GGD00675.1"/>
    </source>
</evidence>
<keyword evidence="4 6" id="KW-0472">Membrane</keyword>
<evidence type="ECO:0000256" key="6">
    <source>
        <dbReference type="SAM" id="Phobius"/>
    </source>
</evidence>
<feature type="domain" description="Amino acid permease/ SLC12A" evidence="7">
    <location>
        <begin position="29"/>
        <end position="364"/>
    </location>
</feature>
<feature type="transmembrane region" description="Helical" evidence="6">
    <location>
        <begin position="269"/>
        <end position="293"/>
    </location>
</feature>
<feature type="transmembrane region" description="Helical" evidence="6">
    <location>
        <begin position="12"/>
        <end position="39"/>
    </location>
</feature>
<feature type="compositionally biased region" description="Basic and acidic residues" evidence="5">
    <location>
        <begin position="437"/>
        <end position="446"/>
    </location>
</feature>
<feature type="transmembrane region" description="Helical" evidence="6">
    <location>
        <begin position="382"/>
        <end position="400"/>
    </location>
</feature>
<evidence type="ECO:0000256" key="1">
    <source>
        <dbReference type="ARBA" id="ARBA00004141"/>
    </source>
</evidence>
<keyword evidence="9" id="KW-1185">Reference proteome</keyword>
<dbReference type="Proteomes" id="UP000597761">
    <property type="component" value="Unassembled WGS sequence"/>
</dbReference>
<dbReference type="Pfam" id="PF00324">
    <property type="entry name" value="AA_permease"/>
    <property type="match status" value="1"/>
</dbReference>
<dbReference type="InterPro" id="IPR004841">
    <property type="entry name" value="AA-permease/SLC12A_dom"/>
</dbReference>
<feature type="transmembrane region" description="Helical" evidence="6">
    <location>
        <begin position="183"/>
        <end position="207"/>
    </location>
</feature>
<evidence type="ECO:0000259" key="7">
    <source>
        <dbReference type="Pfam" id="PF00324"/>
    </source>
</evidence>
<feature type="region of interest" description="Disordered" evidence="5">
    <location>
        <begin position="433"/>
        <end position="455"/>
    </location>
</feature>
<feature type="transmembrane region" description="Helical" evidence="6">
    <location>
        <begin position="89"/>
        <end position="109"/>
    </location>
</feature>
<dbReference type="EMBL" id="BMJI01000032">
    <property type="protein sequence ID" value="GGD00675.1"/>
    <property type="molecule type" value="Genomic_DNA"/>
</dbReference>
<feature type="transmembrane region" description="Helical" evidence="6">
    <location>
        <begin position="45"/>
        <end position="63"/>
    </location>
</feature>
<name>A0ABQ1PPY0_9MICC</name>
<evidence type="ECO:0000313" key="9">
    <source>
        <dbReference type="Proteomes" id="UP000597761"/>
    </source>
</evidence>
<feature type="transmembrane region" description="Helical" evidence="6">
    <location>
        <begin position="121"/>
        <end position="145"/>
    </location>
</feature>
<keyword evidence="2 6" id="KW-0812">Transmembrane</keyword>